<dbReference type="Proteomes" id="UP000053815">
    <property type="component" value="Unassembled WGS sequence"/>
</dbReference>
<evidence type="ECO:0000313" key="3">
    <source>
        <dbReference type="Proteomes" id="UP000053815"/>
    </source>
</evidence>
<sequence>MHSFGKLVKVTAAAAVYLFSWCLLGVRFCCCCRLFAVLVMFYPISLVLSAAATSIYCWMSVMILCLGARFCCCCCPSSAVLVMLYRRVNLALSAAGVIIWNFWFVLCCVDVPIAEAQH</sequence>
<name>A0A0C9LTK1_9FUNG</name>
<evidence type="ECO:0000313" key="2">
    <source>
        <dbReference type="EMBL" id="GAN03785.1"/>
    </source>
</evidence>
<dbReference type="AlphaFoldDB" id="A0A0C9LTK1"/>
<accession>A0A0C9LTK1</accession>
<feature type="transmembrane region" description="Helical" evidence="1">
    <location>
        <begin position="39"/>
        <end position="59"/>
    </location>
</feature>
<evidence type="ECO:0000256" key="1">
    <source>
        <dbReference type="SAM" id="Phobius"/>
    </source>
</evidence>
<proteinExistence type="predicted"/>
<feature type="transmembrane region" description="Helical" evidence="1">
    <location>
        <begin position="91"/>
        <end position="113"/>
    </location>
</feature>
<organism evidence="2">
    <name type="scientific">Mucor ambiguus</name>
    <dbReference type="NCBI Taxonomy" id="91626"/>
    <lineage>
        <taxon>Eukaryota</taxon>
        <taxon>Fungi</taxon>
        <taxon>Fungi incertae sedis</taxon>
        <taxon>Mucoromycota</taxon>
        <taxon>Mucoromycotina</taxon>
        <taxon>Mucoromycetes</taxon>
        <taxon>Mucorales</taxon>
        <taxon>Mucorineae</taxon>
        <taxon>Mucoraceae</taxon>
        <taxon>Mucor</taxon>
    </lineage>
</organism>
<dbReference type="EMBL" id="DF836337">
    <property type="protein sequence ID" value="GAN03785.1"/>
    <property type="molecule type" value="Genomic_DNA"/>
</dbReference>
<keyword evidence="1" id="KW-0472">Membrane</keyword>
<reference evidence="2" key="1">
    <citation type="submission" date="2014-09" db="EMBL/GenBank/DDBJ databases">
        <title>Draft genome sequence of an oleaginous Mucoromycotina fungus Mucor ambiguus NBRC6742.</title>
        <authorList>
            <person name="Takeda I."/>
            <person name="Yamane N."/>
            <person name="Morita T."/>
            <person name="Tamano K."/>
            <person name="Machida M."/>
            <person name="Baker S."/>
            <person name="Koike H."/>
        </authorList>
    </citation>
    <scope>NUCLEOTIDE SEQUENCE</scope>
    <source>
        <strain evidence="2">NBRC 6742</strain>
    </source>
</reference>
<keyword evidence="3" id="KW-1185">Reference proteome</keyword>
<gene>
    <name evidence="2" type="ORF">MAM1_0048c03240</name>
</gene>
<protein>
    <submittedName>
        <fullName evidence="2">Uncharacterized protein</fullName>
    </submittedName>
</protein>
<keyword evidence="1" id="KW-1133">Transmembrane helix</keyword>
<feature type="transmembrane region" description="Helical" evidence="1">
    <location>
        <begin position="66"/>
        <end position="85"/>
    </location>
</feature>
<keyword evidence="1" id="KW-0812">Transmembrane</keyword>